<dbReference type="Proteomes" id="UP000319817">
    <property type="component" value="Chromosome"/>
</dbReference>
<protein>
    <submittedName>
        <fullName evidence="1">Uncharacterized protein</fullName>
    </submittedName>
</protein>
<reference evidence="1 2" key="1">
    <citation type="submission" date="2019-02" db="EMBL/GenBank/DDBJ databases">
        <title>Deep-cultivation of Planctomycetes and their phenomic and genomic characterization uncovers novel biology.</title>
        <authorList>
            <person name="Wiegand S."/>
            <person name="Jogler M."/>
            <person name="Boedeker C."/>
            <person name="Pinto D."/>
            <person name="Vollmers J."/>
            <person name="Rivas-Marin E."/>
            <person name="Kohn T."/>
            <person name="Peeters S.H."/>
            <person name="Heuer A."/>
            <person name="Rast P."/>
            <person name="Oberbeckmann S."/>
            <person name="Bunk B."/>
            <person name="Jeske O."/>
            <person name="Meyerdierks A."/>
            <person name="Storesund J.E."/>
            <person name="Kallscheuer N."/>
            <person name="Luecker S."/>
            <person name="Lage O.M."/>
            <person name="Pohl T."/>
            <person name="Merkel B.J."/>
            <person name="Hornburger P."/>
            <person name="Mueller R.-W."/>
            <person name="Bruemmer F."/>
            <person name="Labrenz M."/>
            <person name="Spormann A.M."/>
            <person name="Op den Camp H."/>
            <person name="Overmann J."/>
            <person name="Amann R."/>
            <person name="Jetten M.S.M."/>
            <person name="Mascher T."/>
            <person name="Medema M.H."/>
            <person name="Devos D.P."/>
            <person name="Kaster A.-K."/>
            <person name="Ovreas L."/>
            <person name="Rohde M."/>
            <person name="Galperin M.Y."/>
            <person name="Jogler C."/>
        </authorList>
    </citation>
    <scope>NUCLEOTIDE SEQUENCE [LARGE SCALE GENOMIC DNA]</scope>
    <source>
        <strain evidence="1 2">K23_9</strain>
    </source>
</reference>
<proteinExistence type="predicted"/>
<accession>A0A517NXH4</accession>
<keyword evidence="2" id="KW-1185">Reference proteome</keyword>
<sequence length="87" mass="10033">MQAKRSRRVWVYKSIYRSHEGWVVSESFDDFADYANCFHNDDVAAQTGGQFHGQMFIAEGFIAEAFSVRNATCVARPQTTRCDRFSR</sequence>
<dbReference type="EMBL" id="CP036526">
    <property type="protein sequence ID" value="QDT11808.1"/>
    <property type="molecule type" value="Genomic_DNA"/>
</dbReference>
<gene>
    <name evidence="1" type="ORF">K239x_38080</name>
</gene>
<evidence type="ECO:0000313" key="1">
    <source>
        <dbReference type="EMBL" id="QDT11808.1"/>
    </source>
</evidence>
<name>A0A517NXH4_9BACT</name>
<organism evidence="1 2">
    <name type="scientific">Stieleria marina</name>
    <dbReference type="NCBI Taxonomy" id="1930275"/>
    <lineage>
        <taxon>Bacteria</taxon>
        <taxon>Pseudomonadati</taxon>
        <taxon>Planctomycetota</taxon>
        <taxon>Planctomycetia</taxon>
        <taxon>Pirellulales</taxon>
        <taxon>Pirellulaceae</taxon>
        <taxon>Stieleria</taxon>
    </lineage>
</organism>
<evidence type="ECO:0000313" key="2">
    <source>
        <dbReference type="Proteomes" id="UP000319817"/>
    </source>
</evidence>
<dbReference type="AlphaFoldDB" id="A0A517NXH4"/>